<evidence type="ECO:0000313" key="1">
    <source>
        <dbReference type="EMBL" id="SAL05150.1"/>
    </source>
</evidence>
<protein>
    <submittedName>
        <fullName evidence="1">Uncharacterized protein</fullName>
    </submittedName>
</protein>
<reference evidence="1" key="1">
    <citation type="submission" date="2016-01" db="EMBL/GenBank/DDBJ databases">
        <authorList>
            <person name="Peeters C."/>
        </authorList>
    </citation>
    <scope>NUCLEOTIDE SEQUENCE</scope>
    <source>
        <strain evidence="1">LMG 29321</strain>
    </source>
</reference>
<organism evidence="1 2">
    <name type="scientific">Caballeronia calidae</name>
    <dbReference type="NCBI Taxonomy" id="1777139"/>
    <lineage>
        <taxon>Bacteria</taxon>
        <taxon>Pseudomonadati</taxon>
        <taxon>Pseudomonadota</taxon>
        <taxon>Betaproteobacteria</taxon>
        <taxon>Burkholderiales</taxon>
        <taxon>Burkholderiaceae</taxon>
        <taxon>Caballeronia</taxon>
    </lineage>
</organism>
<comment type="caution">
    <text evidence="1">The sequence shown here is derived from an EMBL/GenBank/DDBJ whole genome shotgun (WGS) entry which is preliminary data.</text>
</comment>
<name>A0A158EEL7_9BURK</name>
<dbReference type="Proteomes" id="UP000071859">
    <property type="component" value="Unassembled WGS sequence"/>
</dbReference>
<keyword evidence="2" id="KW-1185">Reference proteome</keyword>
<sequence>MSDTYITLAAYSFAETRPVHEAHAVRITSSRYAAFDFEPLVRFWTPRFPVDLKLHRRFVKPAGWTRDLVARALKLPMAGAAPPSPLDDLSDLDDFDDAPASAPDAAARRECMVRLPRRRLKKAERRAAHACALEILASNMRRLQAFVGLNDVGARLFTFAALVHTDRMLDLMSDWIGELASASWHRRGCFMCSPLCCGFPKPTCARRCRRRARSRARV</sequence>
<gene>
    <name evidence="1" type="ORF">AWB78_07324</name>
</gene>
<dbReference type="AlphaFoldDB" id="A0A158EEL7"/>
<accession>A0A158EEL7</accession>
<evidence type="ECO:0000313" key="2">
    <source>
        <dbReference type="Proteomes" id="UP000071859"/>
    </source>
</evidence>
<dbReference type="EMBL" id="FCOX02000075">
    <property type="protein sequence ID" value="SAL05150.1"/>
    <property type="molecule type" value="Genomic_DNA"/>
</dbReference>
<proteinExistence type="predicted"/>